<feature type="transmembrane region" description="Helical" evidence="1">
    <location>
        <begin position="178"/>
        <end position="196"/>
    </location>
</feature>
<reference evidence="2 3" key="1">
    <citation type="submission" date="2020-08" db="EMBL/GenBank/DDBJ databases">
        <title>Genomic Encyclopedia of Type Strains, Phase IV (KMG-IV): sequencing the most valuable type-strain genomes for metagenomic binning, comparative biology and taxonomic classification.</title>
        <authorList>
            <person name="Goeker M."/>
        </authorList>
    </citation>
    <scope>NUCLEOTIDE SEQUENCE [LARGE SCALE GENOMIC DNA]</scope>
    <source>
        <strain evidence="2 3">DSM 16268</strain>
    </source>
</reference>
<protein>
    <recommendedName>
        <fullName evidence="4">Oligosaccharide repeat unit polymerase</fullName>
    </recommendedName>
</protein>
<feature type="transmembrane region" description="Helical" evidence="1">
    <location>
        <begin position="80"/>
        <end position="102"/>
    </location>
</feature>
<dbReference type="RefSeq" id="WP_183853023.1">
    <property type="nucleotide sequence ID" value="NZ_JACHOO010000002.1"/>
</dbReference>
<feature type="transmembrane region" description="Helical" evidence="1">
    <location>
        <begin position="216"/>
        <end position="238"/>
    </location>
</feature>
<feature type="transmembrane region" description="Helical" evidence="1">
    <location>
        <begin position="123"/>
        <end position="144"/>
    </location>
</feature>
<proteinExistence type="predicted"/>
<comment type="caution">
    <text evidence="2">The sequence shown here is derived from an EMBL/GenBank/DDBJ whole genome shotgun (WGS) entry which is preliminary data.</text>
</comment>
<feature type="transmembrane region" description="Helical" evidence="1">
    <location>
        <begin position="368"/>
        <end position="389"/>
    </location>
</feature>
<feature type="transmembrane region" description="Helical" evidence="1">
    <location>
        <begin position="42"/>
        <end position="60"/>
    </location>
</feature>
<evidence type="ECO:0000313" key="2">
    <source>
        <dbReference type="EMBL" id="MBB5751867.1"/>
    </source>
</evidence>
<gene>
    <name evidence="2" type="ORF">GGQ63_000919</name>
</gene>
<keyword evidence="3" id="KW-1185">Reference proteome</keyword>
<feature type="transmembrane region" description="Helical" evidence="1">
    <location>
        <begin position="150"/>
        <end position="171"/>
    </location>
</feature>
<dbReference type="Proteomes" id="UP000523821">
    <property type="component" value="Unassembled WGS sequence"/>
</dbReference>
<sequence>MLVIAAGSIAALMSPNSLLVFATGAVLAGSILLLWTPRDVPVLLLPVAMQWLSVAIKPIQTAVFGVELNDLPRIGADLVSAAWFALAGIAALAVGMRLGLGLRPGDVQRRLLAEAQRWQPRRVIGASLAAIAGGHAADMSTAYAGGLGQLFLAFANLRLAGVFVLTFWCVATGRRLGLLSAVVLVETAFGMTGFFSDFKMVVFTFAVAAASAKPKLSLATLSLSAIAAISLICLGVFWNAVKGEYRTFLNAGSGAQVVVQPLDKRIEYMASMISSFDSERFSDGFSALVDRLSYIDFLASTMEYVPQVKPYGNGERLAAAISHILTPRFLFPGKPPLPNDTIVTEQYTGLRFSDTINTSISIGYLGEIYTDFGVFGALPIVGLLGWAMGRSISVLLNYRKIPLILSLSLAAVAVMPALFFERALVKLVGSMLTTFIATLLIQRVLAPRVLRMAFGGRIFRGPRRPALGR</sequence>
<keyword evidence="1" id="KW-1133">Transmembrane helix</keyword>
<feature type="transmembrane region" description="Helical" evidence="1">
    <location>
        <begin position="401"/>
        <end position="420"/>
    </location>
</feature>
<feature type="transmembrane region" description="Helical" evidence="1">
    <location>
        <begin position="427"/>
        <end position="445"/>
    </location>
</feature>
<dbReference type="AlphaFoldDB" id="A0A7W9CU04"/>
<evidence type="ECO:0008006" key="4">
    <source>
        <dbReference type="Google" id="ProtNLM"/>
    </source>
</evidence>
<accession>A0A7W9CU04</accession>
<name>A0A7W9CU04_9HYPH</name>
<feature type="transmembrane region" description="Helical" evidence="1">
    <location>
        <begin position="18"/>
        <end position="35"/>
    </location>
</feature>
<dbReference type="EMBL" id="JACHOO010000002">
    <property type="protein sequence ID" value="MBB5751867.1"/>
    <property type="molecule type" value="Genomic_DNA"/>
</dbReference>
<organism evidence="2 3">
    <name type="scientific">Prosthecomicrobium pneumaticum</name>
    <dbReference type="NCBI Taxonomy" id="81895"/>
    <lineage>
        <taxon>Bacteria</taxon>
        <taxon>Pseudomonadati</taxon>
        <taxon>Pseudomonadota</taxon>
        <taxon>Alphaproteobacteria</taxon>
        <taxon>Hyphomicrobiales</taxon>
        <taxon>Kaistiaceae</taxon>
        <taxon>Prosthecomicrobium</taxon>
    </lineage>
</organism>
<keyword evidence="1" id="KW-0812">Transmembrane</keyword>
<evidence type="ECO:0000313" key="3">
    <source>
        <dbReference type="Proteomes" id="UP000523821"/>
    </source>
</evidence>
<keyword evidence="1" id="KW-0472">Membrane</keyword>
<evidence type="ECO:0000256" key="1">
    <source>
        <dbReference type="SAM" id="Phobius"/>
    </source>
</evidence>